<dbReference type="InterPro" id="IPR013324">
    <property type="entry name" value="RNA_pol_sigma_r3/r4-like"/>
</dbReference>
<proteinExistence type="inferred from homology"/>
<evidence type="ECO:0000256" key="2">
    <source>
        <dbReference type="ARBA" id="ARBA00023015"/>
    </source>
</evidence>
<keyword evidence="8" id="KW-1185">Reference proteome</keyword>
<evidence type="ECO:0000256" key="4">
    <source>
        <dbReference type="ARBA" id="ARBA00023125"/>
    </source>
</evidence>
<evidence type="ECO:0000256" key="1">
    <source>
        <dbReference type="ARBA" id="ARBA00010641"/>
    </source>
</evidence>
<dbReference type="InterPro" id="IPR014284">
    <property type="entry name" value="RNA_pol_sigma-70_dom"/>
</dbReference>
<sequence length="159" mass="18357">MLSGAGSAEDVEECVSDVFLAAWHSIESYEESRASFRTWLLVLSKYKALDLSRKLLRPGAELMMLRDVESTIQTQYSAEQHALSRESARELIEFVKMMGEPDRSLFWRRYFYYESLDELAMMFGLTKKAIESRLYRCRTALKQALGLADAEKRGINHGR</sequence>
<dbReference type="SUPFAM" id="SSF88659">
    <property type="entry name" value="Sigma3 and sigma4 domains of RNA polymerase sigma factors"/>
    <property type="match status" value="1"/>
</dbReference>
<dbReference type="InterPro" id="IPR039425">
    <property type="entry name" value="RNA_pol_sigma-70-like"/>
</dbReference>
<keyword evidence="4" id="KW-0238">DNA-binding</keyword>
<dbReference type="EMBL" id="CP090978">
    <property type="protein sequence ID" value="UJF31488.1"/>
    <property type="molecule type" value="Genomic_DNA"/>
</dbReference>
<dbReference type="InterPro" id="IPR036388">
    <property type="entry name" value="WH-like_DNA-bd_sf"/>
</dbReference>
<dbReference type="PANTHER" id="PTHR43133">
    <property type="entry name" value="RNA POLYMERASE ECF-TYPE SIGMA FACTO"/>
    <property type="match status" value="1"/>
</dbReference>
<evidence type="ECO:0000259" key="6">
    <source>
        <dbReference type="Pfam" id="PF04542"/>
    </source>
</evidence>
<gene>
    <name evidence="7" type="ORF">L0M14_16860</name>
</gene>
<keyword evidence="2" id="KW-0805">Transcription regulation</keyword>
<dbReference type="Gene3D" id="1.10.1740.10">
    <property type="match status" value="1"/>
</dbReference>
<keyword evidence="5" id="KW-0804">Transcription</keyword>
<reference evidence="7 8" key="1">
    <citation type="journal article" date="2024" name="Int. J. Syst. Evol. Microbiol.">
        <title>Paenibacillus hexagrammi sp. nov., a novel bacterium isolated from the gut content of Hexagrammos agrammus.</title>
        <authorList>
            <person name="Jung H.K."/>
            <person name="Kim D.G."/>
            <person name="Zin H."/>
            <person name="Park J."/>
            <person name="Jung H."/>
            <person name="Kim Y.O."/>
            <person name="Kong H.J."/>
            <person name="Kim J.W."/>
            <person name="Kim Y.S."/>
        </authorList>
    </citation>
    <scope>NUCLEOTIDE SEQUENCE [LARGE SCALE GENOMIC DNA]</scope>
    <source>
        <strain evidence="7 8">YPD9-1</strain>
    </source>
</reference>
<keyword evidence="3" id="KW-0731">Sigma factor</keyword>
<dbReference type="PANTHER" id="PTHR43133:SF8">
    <property type="entry name" value="RNA POLYMERASE SIGMA FACTOR HI_1459-RELATED"/>
    <property type="match status" value="1"/>
</dbReference>
<accession>A0ABY3SBX0</accession>
<dbReference type="Proteomes" id="UP001649230">
    <property type="component" value="Chromosome"/>
</dbReference>
<evidence type="ECO:0000313" key="8">
    <source>
        <dbReference type="Proteomes" id="UP001649230"/>
    </source>
</evidence>
<dbReference type="InterPro" id="IPR007627">
    <property type="entry name" value="RNA_pol_sigma70_r2"/>
</dbReference>
<dbReference type="NCBIfam" id="TIGR02937">
    <property type="entry name" value="sigma70-ECF"/>
    <property type="match status" value="1"/>
</dbReference>
<name>A0ABY3SBX0_9BACL</name>
<dbReference type="InterPro" id="IPR013325">
    <property type="entry name" value="RNA_pol_sigma_r2"/>
</dbReference>
<dbReference type="Gene3D" id="1.10.10.10">
    <property type="entry name" value="Winged helix-like DNA-binding domain superfamily/Winged helix DNA-binding domain"/>
    <property type="match status" value="1"/>
</dbReference>
<dbReference type="Pfam" id="PF04542">
    <property type="entry name" value="Sigma70_r2"/>
    <property type="match status" value="1"/>
</dbReference>
<evidence type="ECO:0000313" key="7">
    <source>
        <dbReference type="EMBL" id="UJF31488.1"/>
    </source>
</evidence>
<evidence type="ECO:0000256" key="3">
    <source>
        <dbReference type="ARBA" id="ARBA00023082"/>
    </source>
</evidence>
<evidence type="ECO:0000256" key="5">
    <source>
        <dbReference type="ARBA" id="ARBA00023163"/>
    </source>
</evidence>
<dbReference type="SUPFAM" id="SSF88946">
    <property type="entry name" value="Sigma2 domain of RNA polymerase sigma factors"/>
    <property type="match status" value="1"/>
</dbReference>
<comment type="similarity">
    <text evidence="1">Belongs to the sigma-70 factor family. ECF subfamily.</text>
</comment>
<protein>
    <submittedName>
        <fullName evidence="7">Sigma-70 family RNA polymerase sigma factor</fullName>
    </submittedName>
</protein>
<feature type="domain" description="RNA polymerase sigma-70 region 2" evidence="6">
    <location>
        <begin position="6"/>
        <end position="54"/>
    </location>
</feature>
<organism evidence="7 8">
    <name type="scientific">Paenibacillus hexagrammi</name>
    <dbReference type="NCBI Taxonomy" id="2908839"/>
    <lineage>
        <taxon>Bacteria</taxon>
        <taxon>Bacillati</taxon>
        <taxon>Bacillota</taxon>
        <taxon>Bacilli</taxon>
        <taxon>Bacillales</taxon>
        <taxon>Paenibacillaceae</taxon>
        <taxon>Paenibacillus</taxon>
    </lineage>
</organism>